<feature type="transmembrane region" description="Helical" evidence="6">
    <location>
        <begin position="428"/>
        <end position="448"/>
    </location>
</feature>
<dbReference type="EnsemblPlants" id="KQJ99282">
    <property type="protein sequence ID" value="KQJ99282"/>
    <property type="gene ID" value="BRADI_3g42290v3"/>
</dbReference>
<evidence type="ECO:0000256" key="1">
    <source>
        <dbReference type="ARBA" id="ARBA00004141"/>
    </source>
</evidence>
<feature type="transmembrane region" description="Helical" evidence="6">
    <location>
        <begin position="242"/>
        <end position="262"/>
    </location>
</feature>
<dbReference type="Proteomes" id="UP000008810">
    <property type="component" value="Chromosome 3"/>
</dbReference>
<evidence type="ECO:0000313" key="9">
    <source>
        <dbReference type="Proteomes" id="UP000008810"/>
    </source>
</evidence>
<keyword evidence="4 6" id="KW-1133">Transmembrane helix</keyword>
<protein>
    <recommendedName>
        <fullName evidence="6">Protein DETOXIFICATION</fullName>
    </recommendedName>
    <alternativeName>
        <fullName evidence="6">Multidrug and toxic compound extrusion protein</fullName>
    </alternativeName>
</protein>
<dbReference type="CDD" id="cd13132">
    <property type="entry name" value="MATE_eukaryotic"/>
    <property type="match status" value="1"/>
</dbReference>
<feature type="transmembrane region" description="Helical" evidence="6">
    <location>
        <begin position="97"/>
        <end position="116"/>
    </location>
</feature>
<feature type="transmembrane region" description="Helical" evidence="6">
    <location>
        <begin position="397"/>
        <end position="416"/>
    </location>
</feature>
<name>I1I997_BRADI</name>
<dbReference type="OrthoDB" id="2126698at2759"/>
<evidence type="ECO:0000256" key="3">
    <source>
        <dbReference type="ARBA" id="ARBA00022692"/>
    </source>
</evidence>
<feature type="transmembrane region" description="Helical" evidence="6">
    <location>
        <begin position="309"/>
        <end position="334"/>
    </location>
</feature>
<proteinExistence type="inferred from homology"/>
<dbReference type="RefSeq" id="XP_003572490.1">
    <property type="nucleotide sequence ID" value="XM_003572442.4"/>
</dbReference>
<dbReference type="FunCoup" id="I1I997">
    <property type="interactions" value="1091"/>
</dbReference>
<dbReference type="OMA" id="LGCYYCV"/>
<gene>
    <name evidence="8" type="primary">LOC100830745</name>
    <name evidence="7" type="ORF">BRADI_3g42290v3</name>
</gene>
<dbReference type="KEGG" id="bdi:100830745"/>
<dbReference type="PANTHER" id="PTHR11206">
    <property type="entry name" value="MULTIDRUG RESISTANCE PROTEIN"/>
    <property type="match status" value="1"/>
</dbReference>
<dbReference type="InterPro" id="IPR045069">
    <property type="entry name" value="MATE_euk"/>
</dbReference>
<accession>I1I997</accession>
<dbReference type="eggNOG" id="KOG1347">
    <property type="taxonomic scope" value="Eukaryota"/>
</dbReference>
<dbReference type="AlphaFoldDB" id="I1I997"/>
<dbReference type="GO" id="GO:0016020">
    <property type="term" value="C:membrane"/>
    <property type="evidence" value="ECO:0000318"/>
    <property type="project" value="GO_Central"/>
</dbReference>
<keyword evidence="9" id="KW-1185">Reference proteome</keyword>
<dbReference type="GO" id="GO:1990961">
    <property type="term" value="P:xenobiotic detoxification by transmembrane export across the plasma membrane"/>
    <property type="evidence" value="ECO:0007669"/>
    <property type="project" value="InterPro"/>
</dbReference>
<reference evidence="8" key="3">
    <citation type="submission" date="2018-08" db="UniProtKB">
        <authorList>
            <consortium name="EnsemblPlants"/>
        </authorList>
    </citation>
    <scope>IDENTIFICATION</scope>
    <source>
        <strain evidence="8">cv. Bd21</strain>
    </source>
</reference>
<evidence type="ECO:0000256" key="4">
    <source>
        <dbReference type="ARBA" id="ARBA00022989"/>
    </source>
</evidence>
<evidence type="ECO:0000313" key="8">
    <source>
        <dbReference type="EnsemblPlants" id="KQJ99282"/>
    </source>
</evidence>
<dbReference type="NCBIfam" id="TIGR00797">
    <property type="entry name" value="matE"/>
    <property type="match status" value="1"/>
</dbReference>
<dbReference type="GO" id="GO:0015297">
    <property type="term" value="F:antiporter activity"/>
    <property type="evidence" value="ECO:0007669"/>
    <property type="project" value="InterPro"/>
</dbReference>
<dbReference type="ExpressionAtlas" id="I1I997">
    <property type="expression patterns" value="baseline"/>
</dbReference>
<comment type="similarity">
    <text evidence="2 6">Belongs to the multi antimicrobial extrusion (MATE) (TC 2.A.66.1) family.</text>
</comment>
<keyword evidence="3 6" id="KW-0812">Transmembrane</keyword>
<feature type="transmembrane region" description="Helical" evidence="6">
    <location>
        <begin position="167"/>
        <end position="190"/>
    </location>
</feature>
<dbReference type="Gramene" id="KQJ99282">
    <property type="protein sequence ID" value="KQJ99282"/>
    <property type="gene ID" value="BRADI_3g42290v3"/>
</dbReference>
<dbReference type="GeneID" id="100830745"/>
<sequence>MAANGATIEDHHNYESALQESLLSASVKPEPDLVDDIQTVGSFLRHATEENRRLWQLAGPSIFTSIAQYSLGAVTQVAAGRHLTTLDLDAVSTANSVIAGLAFGIMLGMGSALETLCGQFHGAKQDRLLGLYLQRSWLLLTAMAAVFLLPLYLFASPILRLFRQDPAIADLAGTFALYMVPQLFAYAVNFPVQKFLQAQGKVGAMAAVSGAALAFHVALTWLLVGPFGMGLGGLAVALNVSWWAVVLGQVAYIVSGGCPGAWNGFEIECLVFSELKSFARLSIGSAIMLCLEFWLYMFLIVIVGNLPNAQVAVAAVSICTNLFGWQIMVFLGFNAAISVRVSNELGAGRPNAARFSILVVLMSSVALGLASFVAVLLLRDVYGAPFTDSPEVVEAVASLAVVFAFSLLLNSVQPVLSGVAVGAGWQWLVAYVNLGCYYGIGIPVGYILAFPMHQGIRGMWAGMLTGVALQTVILVVITMRTDWNKEAREASSRIQQWSGGSAKKEVTNGI</sequence>
<feature type="transmembrane region" description="Helical" evidence="6">
    <location>
        <begin position="283"/>
        <end position="303"/>
    </location>
</feature>
<evidence type="ECO:0000256" key="6">
    <source>
        <dbReference type="RuleBase" id="RU004914"/>
    </source>
</evidence>
<dbReference type="SMR" id="I1I997"/>
<comment type="subcellular location">
    <subcellularLocation>
        <location evidence="1">Membrane</location>
        <topology evidence="1">Multi-pass membrane protein</topology>
    </subcellularLocation>
</comment>
<evidence type="ECO:0000313" key="7">
    <source>
        <dbReference type="EMBL" id="KQJ99282.1"/>
    </source>
</evidence>
<dbReference type="GO" id="GO:0042910">
    <property type="term" value="F:xenobiotic transmembrane transporter activity"/>
    <property type="evidence" value="ECO:0007669"/>
    <property type="project" value="InterPro"/>
</dbReference>
<dbReference type="GO" id="GO:0022857">
    <property type="term" value="F:transmembrane transporter activity"/>
    <property type="evidence" value="ECO:0000318"/>
    <property type="project" value="GO_Central"/>
</dbReference>
<reference evidence="7 8" key="1">
    <citation type="journal article" date="2010" name="Nature">
        <title>Genome sequencing and analysis of the model grass Brachypodium distachyon.</title>
        <authorList>
            <consortium name="International Brachypodium Initiative"/>
        </authorList>
    </citation>
    <scope>NUCLEOTIDE SEQUENCE [LARGE SCALE GENOMIC DNA]</scope>
    <source>
        <strain evidence="7 8">Bd21</strain>
    </source>
</reference>
<feature type="transmembrane region" description="Helical" evidence="6">
    <location>
        <begin position="202"/>
        <end position="222"/>
    </location>
</feature>
<dbReference type="InterPro" id="IPR002528">
    <property type="entry name" value="MATE_fam"/>
</dbReference>
<dbReference type="Pfam" id="PF01554">
    <property type="entry name" value="MatE"/>
    <property type="match status" value="2"/>
</dbReference>
<keyword evidence="5 6" id="KW-0472">Membrane</keyword>
<feature type="transmembrane region" description="Helical" evidence="6">
    <location>
        <begin position="460"/>
        <end position="479"/>
    </location>
</feature>
<reference evidence="7" key="2">
    <citation type="submission" date="2017-06" db="EMBL/GenBank/DDBJ databases">
        <title>WGS assembly of Brachypodium distachyon.</title>
        <authorList>
            <consortium name="The International Brachypodium Initiative"/>
            <person name="Lucas S."/>
            <person name="Harmon-Smith M."/>
            <person name="Lail K."/>
            <person name="Tice H."/>
            <person name="Grimwood J."/>
            <person name="Bruce D."/>
            <person name="Barry K."/>
            <person name="Shu S."/>
            <person name="Lindquist E."/>
            <person name="Wang M."/>
            <person name="Pitluck S."/>
            <person name="Vogel J.P."/>
            <person name="Garvin D.F."/>
            <person name="Mockler T.C."/>
            <person name="Schmutz J."/>
            <person name="Rokhsar D."/>
            <person name="Bevan M.W."/>
        </authorList>
    </citation>
    <scope>NUCLEOTIDE SEQUENCE</scope>
    <source>
        <strain evidence="7">Bd21</strain>
    </source>
</reference>
<feature type="transmembrane region" description="Helical" evidence="6">
    <location>
        <begin position="137"/>
        <end position="155"/>
    </location>
</feature>
<evidence type="ECO:0000256" key="5">
    <source>
        <dbReference type="ARBA" id="ARBA00023136"/>
    </source>
</evidence>
<evidence type="ECO:0000256" key="2">
    <source>
        <dbReference type="ARBA" id="ARBA00010199"/>
    </source>
</evidence>
<organism evidence="8">
    <name type="scientific">Brachypodium distachyon</name>
    <name type="common">Purple false brome</name>
    <name type="synonym">Trachynia distachya</name>
    <dbReference type="NCBI Taxonomy" id="15368"/>
    <lineage>
        <taxon>Eukaryota</taxon>
        <taxon>Viridiplantae</taxon>
        <taxon>Streptophyta</taxon>
        <taxon>Embryophyta</taxon>
        <taxon>Tracheophyta</taxon>
        <taxon>Spermatophyta</taxon>
        <taxon>Magnoliopsida</taxon>
        <taxon>Liliopsida</taxon>
        <taxon>Poales</taxon>
        <taxon>Poaceae</taxon>
        <taxon>BOP clade</taxon>
        <taxon>Pooideae</taxon>
        <taxon>Stipodae</taxon>
        <taxon>Brachypodieae</taxon>
        <taxon>Brachypodium</taxon>
    </lineage>
</organism>
<feature type="transmembrane region" description="Helical" evidence="6">
    <location>
        <begin position="355"/>
        <end position="377"/>
    </location>
</feature>
<dbReference type="EMBL" id="CM000882">
    <property type="protein sequence ID" value="KQJ99282.1"/>
    <property type="molecule type" value="Genomic_DNA"/>
</dbReference>